<keyword evidence="2" id="KW-1133">Transmembrane helix</keyword>
<keyword evidence="4" id="KW-1185">Reference proteome</keyword>
<keyword evidence="2" id="KW-0812">Transmembrane</keyword>
<accession>A0A2P6MWD9</accession>
<keyword evidence="2" id="KW-0472">Membrane</keyword>
<dbReference type="InParanoid" id="A0A2P6MWD9"/>
<dbReference type="EMBL" id="MDYQ01000353">
    <property type="protein sequence ID" value="PRP76007.1"/>
    <property type="molecule type" value="Genomic_DNA"/>
</dbReference>
<organism evidence="3 4">
    <name type="scientific">Planoprotostelium fungivorum</name>
    <dbReference type="NCBI Taxonomy" id="1890364"/>
    <lineage>
        <taxon>Eukaryota</taxon>
        <taxon>Amoebozoa</taxon>
        <taxon>Evosea</taxon>
        <taxon>Variosea</taxon>
        <taxon>Cavosteliida</taxon>
        <taxon>Cavosteliaceae</taxon>
        <taxon>Planoprotostelium</taxon>
    </lineage>
</organism>
<feature type="transmembrane region" description="Helical" evidence="2">
    <location>
        <begin position="172"/>
        <end position="199"/>
    </location>
</feature>
<evidence type="ECO:0000313" key="4">
    <source>
        <dbReference type="Proteomes" id="UP000241769"/>
    </source>
</evidence>
<evidence type="ECO:0000313" key="3">
    <source>
        <dbReference type="EMBL" id="PRP76007.1"/>
    </source>
</evidence>
<name>A0A2P6MWD9_9EUKA</name>
<feature type="transmembrane region" description="Helical" evidence="2">
    <location>
        <begin position="125"/>
        <end position="152"/>
    </location>
</feature>
<gene>
    <name evidence="3" type="ORF">PROFUN_01723</name>
</gene>
<comment type="caution">
    <text evidence="3">The sequence shown here is derived from an EMBL/GenBank/DDBJ whole genome shotgun (WGS) entry which is preliminary data.</text>
</comment>
<feature type="transmembrane region" description="Helical" evidence="2">
    <location>
        <begin position="251"/>
        <end position="270"/>
    </location>
</feature>
<reference evidence="3 4" key="1">
    <citation type="journal article" date="2018" name="Genome Biol. Evol.">
        <title>Multiple Roots of Fruiting Body Formation in Amoebozoa.</title>
        <authorList>
            <person name="Hillmann F."/>
            <person name="Forbes G."/>
            <person name="Novohradska S."/>
            <person name="Ferling I."/>
            <person name="Riege K."/>
            <person name="Groth M."/>
            <person name="Westermann M."/>
            <person name="Marz M."/>
            <person name="Spaller T."/>
            <person name="Winckler T."/>
            <person name="Schaap P."/>
            <person name="Glockner G."/>
        </authorList>
    </citation>
    <scope>NUCLEOTIDE SEQUENCE [LARGE SCALE GENOMIC DNA]</scope>
    <source>
        <strain evidence="3 4">Jena</strain>
    </source>
</reference>
<feature type="transmembrane region" description="Helical" evidence="2">
    <location>
        <begin position="62"/>
        <end position="87"/>
    </location>
</feature>
<feature type="region of interest" description="Disordered" evidence="1">
    <location>
        <begin position="341"/>
        <end position="361"/>
    </location>
</feature>
<dbReference type="AlphaFoldDB" id="A0A2P6MWD9"/>
<feature type="transmembrane region" description="Helical" evidence="2">
    <location>
        <begin position="290"/>
        <end position="316"/>
    </location>
</feature>
<proteinExistence type="predicted"/>
<evidence type="ECO:0000256" key="1">
    <source>
        <dbReference type="SAM" id="MobiDB-lite"/>
    </source>
</evidence>
<evidence type="ECO:0000256" key="2">
    <source>
        <dbReference type="SAM" id="Phobius"/>
    </source>
</evidence>
<protein>
    <submittedName>
        <fullName evidence="3">Uncharacterized protein</fullName>
    </submittedName>
</protein>
<dbReference type="Proteomes" id="UP000241769">
    <property type="component" value="Unassembled WGS sequence"/>
</dbReference>
<sequence length="384" mass="43725">MEIHERDLFLQKKAYVSTVAGFTGERDDTNEAKNSRDLVTQLHTIEEDARAYRIVKNGVISAIFWLILFGLATFVAHTCTSIDFLALPPSHLTRIFRKLVKKVGGKFTEDSFQRRSYTSCRMQRAALIAAIFSCIIYFAVVLGTFFVIFRLYRNHNQWKWDYTIFNSDYDTTITIIQLIIPAIVIMMLGHIVCVGLLSIPFVKRSAVRLFGYQDEDLKKSNTTPNILMNRSESPVIEDKTCTALSLLTWQWLLYLSVIIGNTFLASQAYQCVYLPIFMSVQFTTYYSWTARFQSLCLSFVVTALIAYTTVIHIIYVQYIHSGQQKLDPSSKSKSNNDLVTLPPALLKSPNGGKSLRQSGRNVLTSSAALRMDPRRIMSPIPEQK</sequence>